<keyword evidence="1" id="KW-0175">Coiled coil</keyword>
<evidence type="ECO:0000256" key="2">
    <source>
        <dbReference type="SAM" id="MobiDB-lite"/>
    </source>
</evidence>
<feature type="coiled-coil region" evidence="1">
    <location>
        <begin position="1703"/>
        <end position="1737"/>
    </location>
</feature>
<feature type="compositionally biased region" description="Low complexity" evidence="2">
    <location>
        <begin position="612"/>
        <end position="629"/>
    </location>
</feature>
<feature type="compositionally biased region" description="Low complexity" evidence="2">
    <location>
        <begin position="540"/>
        <end position="550"/>
    </location>
</feature>
<feature type="region of interest" description="Disordered" evidence="2">
    <location>
        <begin position="309"/>
        <end position="332"/>
    </location>
</feature>
<dbReference type="Proteomes" id="UP001154078">
    <property type="component" value="Chromosome 7"/>
</dbReference>
<feature type="compositionally biased region" description="Low complexity" evidence="2">
    <location>
        <begin position="153"/>
        <end position="177"/>
    </location>
</feature>
<keyword evidence="5" id="KW-1185">Reference proteome</keyword>
<feature type="compositionally biased region" description="Basic and acidic residues" evidence="2">
    <location>
        <begin position="178"/>
        <end position="189"/>
    </location>
</feature>
<reference evidence="4" key="1">
    <citation type="submission" date="2021-12" db="EMBL/GenBank/DDBJ databases">
        <authorList>
            <person name="King R."/>
        </authorList>
    </citation>
    <scope>NUCLEOTIDE SEQUENCE</scope>
</reference>
<feature type="region of interest" description="Disordered" evidence="2">
    <location>
        <begin position="1482"/>
        <end position="1526"/>
    </location>
</feature>
<feature type="compositionally biased region" description="Polar residues" evidence="2">
    <location>
        <begin position="1834"/>
        <end position="1845"/>
    </location>
</feature>
<feature type="region of interest" description="Disordered" evidence="2">
    <location>
        <begin position="708"/>
        <end position="728"/>
    </location>
</feature>
<feature type="region of interest" description="Disordered" evidence="2">
    <location>
        <begin position="118"/>
        <end position="280"/>
    </location>
</feature>
<feature type="compositionally biased region" description="Basic and acidic residues" evidence="2">
    <location>
        <begin position="452"/>
        <end position="462"/>
    </location>
</feature>
<feature type="region of interest" description="Disordered" evidence="2">
    <location>
        <begin position="997"/>
        <end position="1066"/>
    </location>
</feature>
<evidence type="ECO:0000313" key="4">
    <source>
        <dbReference type="EMBL" id="CAH0560274.1"/>
    </source>
</evidence>
<feature type="compositionally biased region" description="Low complexity" evidence="2">
    <location>
        <begin position="1343"/>
        <end position="1367"/>
    </location>
</feature>
<feature type="region of interest" description="Disordered" evidence="2">
    <location>
        <begin position="1156"/>
        <end position="1229"/>
    </location>
</feature>
<feature type="signal peptide" evidence="3">
    <location>
        <begin position="1"/>
        <end position="18"/>
    </location>
</feature>
<proteinExistence type="predicted"/>
<feature type="compositionally biased region" description="Polar residues" evidence="2">
    <location>
        <begin position="1190"/>
        <end position="1205"/>
    </location>
</feature>
<accession>A0A9P0BCP6</accession>
<feature type="region of interest" description="Disordered" evidence="2">
    <location>
        <begin position="20"/>
        <end position="84"/>
    </location>
</feature>
<dbReference type="EMBL" id="OV121138">
    <property type="protein sequence ID" value="CAH0560274.1"/>
    <property type="molecule type" value="Genomic_DNA"/>
</dbReference>
<feature type="region of interest" description="Disordered" evidence="2">
    <location>
        <begin position="1293"/>
        <end position="1367"/>
    </location>
</feature>
<dbReference type="OrthoDB" id="7701360at2759"/>
<feature type="region of interest" description="Disordered" evidence="2">
    <location>
        <begin position="830"/>
        <end position="868"/>
    </location>
</feature>
<feature type="compositionally biased region" description="Polar residues" evidence="2">
    <location>
        <begin position="1482"/>
        <end position="1513"/>
    </location>
</feature>
<feature type="compositionally biased region" description="Polar residues" evidence="2">
    <location>
        <begin position="1305"/>
        <end position="1315"/>
    </location>
</feature>
<protein>
    <submittedName>
        <fullName evidence="4">Uncharacterized protein</fullName>
    </submittedName>
</protein>
<feature type="region of interest" description="Disordered" evidence="2">
    <location>
        <begin position="612"/>
        <end position="640"/>
    </location>
</feature>
<evidence type="ECO:0000256" key="3">
    <source>
        <dbReference type="SAM" id="SignalP"/>
    </source>
</evidence>
<evidence type="ECO:0000313" key="5">
    <source>
        <dbReference type="Proteomes" id="UP001154078"/>
    </source>
</evidence>
<feature type="compositionally biased region" description="Polar residues" evidence="2">
    <location>
        <begin position="830"/>
        <end position="842"/>
    </location>
</feature>
<feature type="region of interest" description="Disordered" evidence="2">
    <location>
        <begin position="442"/>
        <end position="550"/>
    </location>
</feature>
<feature type="compositionally biased region" description="Polar residues" evidence="2">
    <location>
        <begin position="190"/>
        <end position="199"/>
    </location>
</feature>
<keyword evidence="3" id="KW-0732">Signal</keyword>
<sequence length="2092" mass="226007">MKPSLLFIFLLFFLSVSAQRRAPTKPDTPEPEKPQSPPRGRGRARFSTTPEFTKISETQKDESAPARKRVNPVALERRTPPAIPSRTYAVQENVEDSPIESFRRQSKPRILTESRFEARNAPKKVVSEPASKPDTVDELFNSYGSNAADKTEAATAETTVKQEVTSEAESSTASTEAAKQENEIKRETTRSQSEVTTPKTAPKRRTNVIRSRVNPSQVPAESTTTGRSRVRTRATRRPDESSSTAAPLLRSSGRSSRRNGASLFVAEESQDAPSRSRTGRRINAREEVVPGDLITASTTRTRVVTNRKPLGSTTIKPTTGRRGSSRFASSLPSTTTVIPARDAVTPKKTLRSRTRVTPPVFDETKLEVLPLFEVEAKTVLPPGDILKPSASGSKSRYPSKPNDISSRVTVSHRVETRRQTYFRQKTTTRKPQIKETVVAQISEVTSRSSRKRNNEIPVDAKSRVTQPRISIGSVASRRKPASALNRSTLTKSEEEIDDSDNYPPQFKALLQAKKLKQESRPTAAATSSSSSEKEESINNPTTPTTSVTTEVPVARVISSTVASSTTGAVRAKEVLEADNEVVPKATPPSFRPTRRAKAKITTTLNAAKRQTTFGRSSKFSRSTTTTTTSPPIVSKGDHRFHSKYTTKTEYSESSTVQNDKSAYVKPSRGVYSSRKSKESFRQVKSAKIPSEPIIQSAQITRGNTLAKKSSRFSSKYRGDTSGRGSVLHTRSTTSAPAYIPTIPTAAYVPTIPTLNPPSTGKWRKGHLDKDLGLEVLTIDDPVFTVPSANLVNEDFVSSTSNSLVTSEKSVSIIESVINAIKAISTTASPDSTSLLTTAQSEPGSAIQKLAPKKLNDKTNDSTDNSVTTEKPTTIIERILSSINAIEADDTNSNKVGTDDYNTVSFPSTTPMSRVAKSTSSSDLSAQSSTINPLSVLDGISEDTVLQKRTIGKLLSLLNSYTSPRSNLVHVTPKVYPPVSYSASPAPLSLLNLDSTTVTDNDISKDTSTTTTTDSPTVTATVVEVGTSTEPPSTTTSSSTSTDISSTETIPPSTDITTDSSRTTQDTSNDLNVLNLFVAPGATVSLAEGTTTPETTVTDSTETIYTVAPTLSTLSNFEVSPQSVSVFSANDLSNTITTDDSVFSTVTISARGNFETVTTESSTTESTTTMDSTSTEKSSTVESNTSSNTVANPTDVSNVTDSSPKNANRGGRLLNVEQDPVDNSLDSNTSSSTPDYFIFAVLNNNTILRKSPTTFPTQGTPYIVVGVYPNNTIVKKFPNGTVVPMEPIIRVSGFDTRANPPPLPDITSNQVTSNEPGSPPTDNTNSTTVDSNENTVPSADLIGSSKTTTTTENTPTTVSSTSTTESTTPIYKTTTTSIPVGNIDEILSISRNKDDIISSSSSTEKPELSNEINDLNRIGRVLNPSTTTIASTTLADLGLSTVKFTTPIPTFSTLSELLNGRTVDALNDIITKSKPNYETLAVNQDSSTSTIAPFTSSQSTDTATETPSTLNPLSETIPPQTTTAAQTTESIKVTTTTFKNVVPAVTTALPSITTFFPQLFNTILSTLQPITTTYASPTTVRTQRGSTDQSLAATTVVPTTVSPYTSRGRIAFSDTITTDTPIVTTRKRITTTTEIPTTRRRITTTTEIPTTRRRITTTTEIPTFTTTTREPETTTMRFRTTTERQVRLYTTEPVTSTETTTKKLRELTEEQKMNLATLAQLEKEQADLLAQLSLLTGLPNGRKPAANNANLANRIIAMAMDRDRAKSTTASSVESSFGTTLQGGNKEPSLEEVLKQYNIKGVQQVAASPKPAVSSTYGTSNDALIASLLKEQGIGPTTPSSLNGVFTTTRRPRPQTRPPGRLMQGLNWLLDVLSPQPQPQPQPRPRPRATTRRPISEEILTNQPTHITPVVTRAPPKTRLGPNELSQEDIQKLISQLETLQKNPRDGKALDLSQIKSLNALINTNEGVRVTSSGEIGTTRPSRSQMTTFMPITTNHIEQEETYIPTSSYRPSTVSLPAVRLRPVPGVDDNNSDPLIRGNLISAAVNVTRAISSFLGSALQDAIHQLKQMHYGNPDISNLFQNITESQINSTIV</sequence>
<feature type="compositionally biased region" description="Polar residues" evidence="2">
    <location>
        <begin position="213"/>
        <end position="222"/>
    </location>
</feature>
<gene>
    <name evidence="4" type="ORF">MELIAE_LOCUS10053</name>
</gene>
<feature type="compositionally biased region" description="Low complexity" evidence="2">
    <location>
        <begin position="1156"/>
        <end position="1189"/>
    </location>
</feature>
<feature type="region of interest" description="Disordered" evidence="2">
    <location>
        <begin position="1832"/>
        <end position="1894"/>
    </location>
</feature>
<feature type="compositionally biased region" description="Low complexity" evidence="2">
    <location>
        <begin position="1514"/>
        <end position="1526"/>
    </location>
</feature>
<feature type="compositionally biased region" description="Low complexity" evidence="2">
    <location>
        <begin position="1005"/>
        <end position="1066"/>
    </location>
</feature>
<evidence type="ECO:0000256" key="1">
    <source>
        <dbReference type="SAM" id="Coils"/>
    </source>
</evidence>
<name>A0A9P0BCP6_BRAAE</name>
<feature type="region of interest" description="Disordered" evidence="2">
    <location>
        <begin position="382"/>
        <end position="410"/>
    </location>
</feature>
<organism evidence="4 5">
    <name type="scientific">Brassicogethes aeneus</name>
    <name type="common">Rape pollen beetle</name>
    <name type="synonym">Meligethes aeneus</name>
    <dbReference type="NCBI Taxonomy" id="1431903"/>
    <lineage>
        <taxon>Eukaryota</taxon>
        <taxon>Metazoa</taxon>
        <taxon>Ecdysozoa</taxon>
        <taxon>Arthropoda</taxon>
        <taxon>Hexapoda</taxon>
        <taxon>Insecta</taxon>
        <taxon>Pterygota</taxon>
        <taxon>Neoptera</taxon>
        <taxon>Endopterygota</taxon>
        <taxon>Coleoptera</taxon>
        <taxon>Polyphaga</taxon>
        <taxon>Cucujiformia</taxon>
        <taxon>Nitidulidae</taxon>
        <taxon>Meligethinae</taxon>
        <taxon>Brassicogethes</taxon>
    </lineage>
</organism>
<feature type="compositionally biased region" description="Polar residues" evidence="2">
    <location>
        <begin position="390"/>
        <end position="409"/>
    </location>
</feature>
<feature type="compositionally biased region" description="Low complexity" evidence="2">
    <location>
        <begin position="1320"/>
        <end position="1335"/>
    </location>
</feature>
<feature type="chain" id="PRO_5040428224" evidence="3">
    <location>
        <begin position="19"/>
        <end position="2092"/>
    </location>
</feature>